<reference evidence="1 2" key="1">
    <citation type="journal article" date="2012" name="Gene">
        <title>Sequence of Leptospira santarosai serovar Shermani genome and prediction of virulence-associated genes.</title>
        <authorList>
            <person name="Chou L.F."/>
            <person name="Chen Y.T."/>
            <person name="Lu C.W."/>
            <person name="Ko Y.C."/>
            <person name="Tang C.Y."/>
            <person name="Pan M.J."/>
            <person name="Tian Y.C."/>
            <person name="Chiu C.H."/>
            <person name="Hung C.C."/>
            <person name="Yang C.W."/>
        </authorList>
    </citation>
    <scope>NUCLEOTIDE SEQUENCE [LARGE SCALE GENOMIC DNA]</scope>
    <source>
        <strain evidence="1">LT 821</strain>
    </source>
</reference>
<proteinExistence type="predicted"/>
<evidence type="ECO:0000313" key="1">
    <source>
        <dbReference type="EMBL" id="AIT10974.1"/>
    </source>
</evidence>
<dbReference type="AlphaFoldDB" id="A0A097ESR5"/>
<dbReference type="Proteomes" id="UP000035800">
    <property type="component" value="Chromosome I"/>
</dbReference>
<dbReference type="EMBL" id="CP006694">
    <property type="protein sequence ID" value="AIT10974.1"/>
    <property type="molecule type" value="Genomic_DNA"/>
</dbReference>
<dbReference type="KEGG" id="lst:LSS_22265"/>
<protein>
    <submittedName>
        <fullName evidence="1">Uncharacterized protein</fullName>
    </submittedName>
</protein>
<organism evidence="1 2">
    <name type="scientific">Leptospira santarosai serovar Shermani str. LT 821</name>
    <dbReference type="NCBI Taxonomy" id="758847"/>
    <lineage>
        <taxon>Bacteria</taxon>
        <taxon>Pseudomonadati</taxon>
        <taxon>Spirochaetota</taxon>
        <taxon>Spirochaetia</taxon>
        <taxon>Leptospirales</taxon>
        <taxon>Leptospiraceae</taxon>
        <taxon>Leptospira</taxon>
    </lineage>
</organism>
<gene>
    <name evidence="1" type="ORF">LSS_22265</name>
</gene>
<reference evidence="1 2" key="2">
    <citation type="journal article" date="2014" name="Emerg. Microbes Infect.">
        <title>Potential impact on kidney infection: a whole-genome analysis of Leptospira santarosai serovar Shermani.</title>
        <authorList>
            <person name="Chou L.F."/>
            <person name="Chen T.W."/>
            <person name="Ko Y.C."/>
            <person name="Pan M.J."/>
            <person name="Tian Y.C."/>
            <person name="Chiu C.H."/>
            <person name="Tang P."/>
            <person name="Hung C.C."/>
            <person name="Yang C.W."/>
        </authorList>
    </citation>
    <scope>NUCLEOTIDE SEQUENCE</scope>
    <source>
        <strain evidence="1 2">LT 821</strain>
    </source>
</reference>
<sequence>MSLRLYGIKNIGMKVVKTVFLQAEFVSTQDS</sequence>
<name>A0A097ESR5_9LEPT</name>
<accession>A0A097ESR5</accession>
<dbReference type="STRING" id="758847.LSS_22265"/>
<evidence type="ECO:0000313" key="2">
    <source>
        <dbReference type="Proteomes" id="UP000035800"/>
    </source>
</evidence>